<reference evidence="14" key="3">
    <citation type="journal article" date="2021" name="Int. J. Parasitol.">
        <title>Comparative analysis of gene expression between Babesia bovis blood stages and kinetes allowed by improved genome annotation.</title>
        <authorList>
            <person name="Ueti M.W."/>
            <person name="Johnson W.C."/>
            <person name="Kappmeyer L.S."/>
            <person name="Herndon D.R."/>
            <person name="Mousel M.R."/>
            <person name="Reif K.E."/>
            <person name="Taus N.S."/>
            <person name="Ifeonu O.O."/>
            <person name="Silva J.C."/>
            <person name="Suarez C.E."/>
            <person name="Brayton K.A."/>
        </authorList>
    </citation>
    <scope>NUCLEOTIDE SEQUENCE [LARGE SCALE GENOMIC DNA]</scope>
</reference>
<keyword evidence="6" id="KW-0413">Isomerase</keyword>
<evidence type="ECO:0000259" key="12">
    <source>
        <dbReference type="Pfam" id="PF01416"/>
    </source>
</evidence>
<accession>A7ASP1</accession>
<dbReference type="FunFam" id="3.30.70.660:FF:000002">
    <property type="entry name" value="tRNA pseudouridine synthase"/>
    <property type="match status" value="1"/>
</dbReference>
<dbReference type="SUPFAM" id="SSF55120">
    <property type="entry name" value="Pseudouridine synthase"/>
    <property type="match status" value="1"/>
</dbReference>
<keyword evidence="13" id="KW-0456">Lyase</keyword>
<feature type="transmembrane region" description="Helical" evidence="11">
    <location>
        <begin position="20"/>
        <end position="37"/>
    </location>
</feature>
<dbReference type="InterPro" id="IPR020094">
    <property type="entry name" value="TruA/RsuA/RluB/E/F_N"/>
</dbReference>
<keyword evidence="7" id="KW-0539">Nucleus</keyword>
<comment type="catalytic activity">
    <reaction evidence="8">
        <text>a uridine in tRNA = a pseudouridine in tRNA</text>
        <dbReference type="Rhea" id="RHEA:54572"/>
        <dbReference type="Rhea" id="RHEA-COMP:13339"/>
        <dbReference type="Rhea" id="RHEA-COMP:13934"/>
        <dbReference type="ChEBI" id="CHEBI:65314"/>
        <dbReference type="ChEBI" id="CHEBI:65315"/>
    </reaction>
</comment>
<evidence type="ECO:0000256" key="7">
    <source>
        <dbReference type="ARBA" id="ARBA00023242"/>
    </source>
</evidence>
<feature type="active site" description="Nucleophile" evidence="9">
    <location>
        <position position="91"/>
    </location>
</feature>
<dbReference type="GO" id="GO:0106029">
    <property type="term" value="F:tRNA pseudouridine synthase activity"/>
    <property type="evidence" value="ECO:0007669"/>
    <property type="project" value="RHEA"/>
</dbReference>
<feature type="domain" description="Pseudouridine synthase I TruA alpha/beta" evidence="12">
    <location>
        <begin position="229"/>
        <end position="333"/>
    </location>
</feature>
<dbReference type="VEuPathDB" id="PiroplasmaDB:BBOV_IV012080"/>
<reference evidence="13 14" key="1">
    <citation type="journal article" date="2007" name="PLoS Pathog.">
        <title>Genome sequence of Babesia bovis and comparative analysis of apicomplexan hemoprotozoa.</title>
        <authorList>
            <person name="Brayton K.A."/>
            <person name="Lau A.O.T."/>
            <person name="Herndon D.R."/>
            <person name="Hannick L."/>
            <person name="Kappmeyer L.S."/>
            <person name="Berens S.J."/>
            <person name="Bidwell S.L."/>
            <person name="Brown W.C."/>
            <person name="Crabtree J."/>
            <person name="Fadrosh D."/>
            <person name="Feldblum T."/>
            <person name="Forberger H.A."/>
            <person name="Haas B.J."/>
            <person name="Howell J.M."/>
            <person name="Khouri H."/>
            <person name="Koo H."/>
            <person name="Mann D.J."/>
            <person name="Norimine J."/>
            <person name="Paulsen I.T."/>
            <person name="Radune D."/>
            <person name="Ren Q."/>
            <person name="Smith R.K. Jr."/>
            <person name="Suarez C.E."/>
            <person name="White O."/>
            <person name="Wortman J.R."/>
            <person name="Knowles D.P. Jr."/>
            <person name="McElwain T.F."/>
            <person name="Nene V.M."/>
        </authorList>
    </citation>
    <scope>NUCLEOTIDE SEQUENCE [LARGE SCALE GENOMIC DNA]</scope>
    <source>
        <strain evidence="13">T2Bo</strain>
    </source>
</reference>
<comment type="subcellular location">
    <subcellularLocation>
        <location evidence="2">Nucleus</location>
    </subcellularLocation>
</comment>
<sequence>MCFRFTADNSCSEDKVRNCFWVCLVFMLSIIVLSYIGTNYHGFQIQRDAGDDGIDTVEARVINALVTTDAIHGSHKNNLGKLQLSKASRTDKGVHAACTYIGGRFELSHLSAGEPGISKEQCLVSRLNTVLPDDIRCFQVLRVTRGFCARSMCSKRMYEYVIPLSLLRYRYVCGEDDNKRTFEKTSNLMNLHMNSRQNIHCKRLSSVALHEGTTEERDVDMVLLQSILSDYCGSHDFKNFTQRQKVEEKTTQRFIHEIKVEGSESIGINAVRVIITGQSFLYNQIRKMIGLGYAVYLGVAPRCAIKFALSKWHAVNTPLAPAEGLFLHHPYFDAYNRRCSPPQTPFIEYDDIESSVENFKRTRIYPEIASTFETDVWKTWMEKLLRNPFYLENADFHISDESSNGQKTAPTQPT</sequence>
<protein>
    <submittedName>
        <fullName evidence="13">tRNA pseudouridine synthase, putative</fullName>
        <ecNumber evidence="13">4.2.1.70</ecNumber>
    </submittedName>
</protein>
<dbReference type="InterPro" id="IPR020097">
    <property type="entry name" value="PsdUridine_synth_TruA_a/b_dom"/>
</dbReference>
<dbReference type="GO" id="GO:0031119">
    <property type="term" value="P:tRNA pseudouridine synthesis"/>
    <property type="evidence" value="ECO:0007669"/>
    <property type="project" value="InterPro"/>
</dbReference>
<dbReference type="PANTHER" id="PTHR11142">
    <property type="entry name" value="PSEUDOURIDYLATE SYNTHASE"/>
    <property type="match status" value="1"/>
</dbReference>
<evidence type="ECO:0000256" key="10">
    <source>
        <dbReference type="PIRSR" id="PIRSR641708-2"/>
    </source>
</evidence>
<name>A7ASP1_BABBO</name>
<dbReference type="GO" id="GO:1990481">
    <property type="term" value="P:mRNA pseudouridine synthesis"/>
    <property type="evidence" value="ECO:0007669"/>
    <property type="project" value="TreeGrafter"/>
</dbReference>
<dbReference type="FunFam" id="3.30.70.580:FF:000002">
    <property type="entry name" value="tRNA pseudouridine synthase"/>
    <property type="match status" value="1"/>
</dbReference>
<feature type="binding site" evidence="10">
    <location>
        <position position="158"/>
    </location>
    <ligand>
        <name>substrate</name>
    </ligand>
</feature>
<dbReference type="PANTHER" id="PTHR11142:SF4">
    <property type="entry name" value="PSEUDOURIDYLATE SYNTHASE 1 HOMOLOG"/>
    <property type="match status" value="1"/>
</dbReference>
<dbReference type="GO" id="GO:0003723">
    <property type="term" value="F:RNA binding"/>
    <property type="evidence" value="ECO:0007669"/>
    <property type="project" value="InterPro"/>
</dbReference>
<proteinExistence type="inferred from homology"/>
<gene>
    <name evidence="13" type="ORF">BBOV_IV012080</name>
</gene>
<evidence type="ECO:0000256" key="9">
    <source>
        <dbReference type="PIRSR" id="PIRSR641708-1"/>
    </source>
</evidence>
<evidence type="ECO:0000313" key="14">
    <source>
        <dbReference type="Proteomes" id="UP000002173"/>
    </source>
</evidence>
<comment type="similarity">
    <text evidence="3">Belongs to the tRNA pseudouridine synthase TruA family.</text>
</comment>
<dbReference type="InterPro" id="IPR001406">
    <property type="entry name" value="PsdUridine_synth_TruA"/>
</dbReference>
<dbReference type="InterPro" id="IPR020095">
    <property type="entry name" value="PsdUridine_synth_TruA_C"/>
</dbReference>
<evidence type="ECO:0000256" key="1">
    <source>
        <dbReference type="ARBA" id="ARBA00001166"/>
    </source>
</evidence>
<evidence type="ECO:0000256" key="11">
    <source>
        <dbReference type="SAM" id="Phobius"/>
    </source>
</evidence>
<dbReference type="OMA" id="CDARTYT"/>
<dbReference type="CDD" id="cd02568">
    <property type="entry name" value="PseudoU_synth_PUS1_PUS2"/>
    <property type="match status" value="1"/>
</dbReference>
<evidence type="ECO:0000256" key="8">
    <source>
        <dbReference type="ARBA" id="ARBA00036943"/>
    </source>
</evidence>
<dbReference type="Proteomes" id="UP000002173">
    <property type="component" value="Unassembled WGS sequence"/>
</dbReference>
<comment type="catalytic activity">
    <reaction evidence="1">
        <text>a uridine in mRNA = a pseudouridine in mRNA</text>
        <dbReference type="Rhea" id="RHEA:56644"/>
        <dbReference type="Rhea" id="RHEA-COMP:14658"/>
        <dbReference type="Rhea" id="RHEA-COMP:14659"/>
        <dbReference type="ChEBI" id="CHEBI:65314"/>
        <dbReference type="ChEBI" id="CHEBI:65315"/>
    </reaction>
</comment>
<evidence type="ECO:0000256" key="4">
    <source>
        <dbReference type="ARBA" id="ARBA00022664"/>
    </source>
</evidence>
<dbReference type="InterPro" id="IPR020103">
    <property type="entry name" value="PsdUridine_synth_cat_dom_sf"/>
</dbReference>
<evidence type="ECO:0000313" key="13">
    <source>
        <dbReference type="EMBL" id="EDO07560.1"/>
    </source>
</evidence>
<dbReference type="Pfam" id="PF01416">
    <property type="entry name" value="PseudoU_synth_1"/>
    <property type="match status" value="1"/>
</dbReference>
<keyword evidence="5" id="KW-0819">tRNA processing</keyword>
<dbReference type="GO" id="GO:0006397">
    <property type="term" value="P:mRNA processing"/>
    <property type="evidence" value="ECO:0007669"/>
    <property type="project" value="UniProtKB-KW"/>
</dbReference>
<dbReference type="eggNOG" id="KOG2553">
    <property type="taxonomic scope" value="Eukaryota"/>
</dbReference>
<evidence type="ECO:0000256" key="6">
    <source>
        <dbReference type="ARBA" id="ARBA00023235"/>
    </source>
</evidence>
<evidence type="ECO:0000256" key="2">
    <source>
        <dbReference type="ARBA" id="ARBA00004123"/>
    </source>
</evidence>
<dbReference type="GO" id="GO:0005634">
    <property type="term" value="C:nucleus"/>
    <property type="evidence" value="ECO:0007669"/>
    <property type="project" value="UniProtKB-SubCell"/>
</dbReference>
<dbReference type="EC" id="4.2.1.70" evidence="13"/>
<organism evidence="13 14">
    <name type="scientific">Babesia bovis</name>
    <dbReference type="NCBI Taxonomy" id="5865"/>
    <lineage>
        <taxon>Eukaryota</taxon>
        <taxon>Sar</taxon>
        <taxon>Alveolata</taxon>
        <taxon>Apicomplexa</taxon>
        <taxon>Aconoidasida</taxon>
        <taxon>Piroplasmida</taxon>
        <taxon>Babesiidae</taxon>
        <taxon>Babesia</taxon>
    </lineage>
</organism>
<comment type="caution">
    <text evidence="13">The sequence shown here is derived from an EMBL/GenBank/DDBJ whole genome shotgun (WGS) entry which is preliminary data.</text>
</comment>
<keyword evidence="14" id="KW-1185">Reference proteome</keyword>
<dbReference type="Gene3D" id="3.30.70.660">
    <property type="entry name" value="Pseudouridine synthase I, catalytic domain, C-terminal subdomain"/>
    <property type="match status" value="1"/>
</dbReference>
<dbReference type="EMBL" id="AAXT01000002">
    <property type="protein sequence ID" value="EDO07560.1"/>
    <property type="molecule type" value="Genomic_DNA"/>
</dbReference>
<keyword evidence="11" id="KW-0812">Transmembrane</keyword>
<dbReference type="AlphaFoldDB" id="A7ASP1"/>
<dbReference type="InterPro" id="IPR041708">
    <property type="entry name" value="PUS1/PUS2-like"/>
</dbReference>
<dbReference type="GO" id="GO:0004730">
    <property type="term" value="F:pseudouridylate synthase activity"/>
    <property type="evidence" value="ECO:0007669"/>
    <property type="project" value="UniProtKB-EC"/>
</dbReference>
<keyword evidence="11" id="KW-1133">Transmembrane helix</keyword>
<evidence type="ECO:0000256" key="3">
    <source>
        <dbReference type="ARBA" id="ARBA00009375"/>
    </source>
</evidence>
<reference evidence="14" key="2">
    <citation type="journal article" date="2020" name="Data Brief">
        <title>Transcriptome dataset of Babesia bovis life stages within vertebrate and invertebrate hosts.</title>
        <authorList>
            <person name="Ueti M.W."/>
            <person name="Johnson W.C."/>
            <person name="Kappmeyer L.S."/>
            <person name="Herndon D.R."/>
            <person name="Mousel M.R."/>
            <person name="Reif K.E."/>
            <person name="Taus N.S."/>
            <person name="Ifeonu O.O."/>
            <person name="Silva J.C."/>
            <person name="Suarez C.E."/>
            <person name="Brayton K.A."/>
        </authorList>
    </citation>
    <scope>NUCLEOTIDE SEQUENCE [LARGE SCALE GENOMIC DNA]</scope>
</reference>
<dbReference type="Gene3D" id="3.30.70.580">
    <property type="entry name" value="Pseudouridine synthase I, catalytic domain, N-terminal subdomain"/>
    <property type="match status" value="1"/>
</dbReference>
<dbReference type="FunCoup" id="A7ASP1">
    <property type="interactions" value="177"/>
</dbReference>
<dbReference type="InParanoid" id="A7ASP1"/>
<dbReference type="STRING" id="5865.A7ASP1"/>
<keyword evidence="11" id="KW-0472">Membrane</keyword>
<evidence type="ECO:0000256" key="5">
    <source>
        <dbReference type="ARBA" id="ARBA00022694"/>
    </source>
</evidence>
<keyword evidence="4" id="KW-0507">mRNA processing</keyword>